<dbReference type="NCBIfam" id="TIGR01982">
    <property type="entry name" value="UbiB"/>
    <property type="match status" value="1"/>
</dbReference>
<dbReference type="InterPro" id="IPR004147">
    <property type="entry name" value="ABC1_dom"/>
</dbReference>
<dbReference type="UniPathway" id="UPA00232"/>
<evidence type="ECO:0000256" key="8">
    <source>
        <dbReference type="ARBA" id="ARBA00022741"/>
    </source>
</evidence>
<dbReference type="EMBL" id="UOEJ01000060">
    <property type="protein sequence ID" value="VAV94541.1"/>
    <property type="molecule type" value="Genomic_DNA"/>
</dbReference>
<gene>
    <name evidence="15" type="ORF">MNBD_ALPHA01-626</name>
</gene>
<organism evidence="15">
    <name type="scientific">hydrothermal vent metagenome</name>
    <dbReference type="NCBI Taxonomy" id="652676"/>
    <lineage>
        <taxon>unclassified sequences</taxon>
        <taxon>metagenomes</taxon>
        <taxon>ecological metagenomes</taxon>
    </lineage>
</organism>
<keyword evidence="10" id="KW-0067">ATP-binding</keyword>
<evidence type="ECO:0000256" key="12">
    <source>
        <dbReference type="ARBA" id="ARBA00023136"/>
    </source>
</evidence>
<evidence type="ECO:0000256" key="5">
    <source>
        <dbReference type="ARBA" id="ARBA00022679"/>
    </source>
</evidence>
<evidence type="ECO:0000256" key="7">
    <source>
        <dbReference type="ARBA" id="ARBA00022692"/>
    </source>
</evidence>
<proteinExistence type="inferred from homology"/>
<dbReference type="InterPro" id="IPR011009">
    <property type="entry name" value="Kinase-like_dom_sf"/>
</dbReference>
<evidence type="ECO:0000256" key="10">
    <source>
        <dbReference type="ARBA" id="ARBA00022840"/>
    </source>
</evidence>
<keyword evidence="7 13" id="KW-0812">Transmembrane</keyword>
<evidence type="ECO:0000256" key="13">
    <source>
        <dbReference type="SAM" id="Phobius"/>
    </source>
</evidence>
<keyword evidence="4" id="KW-0997">Cell inner membrane</keyword>
<dbReference type="PANTHER" id="PTHR10566">
    <property type="entry name" value="CHAPERONE-ACTIVITY OF BC1 COMPLEX CABC1 -RELATED"/>
    <property type="match status" value="1"/>
</dbReference>
<keyword evidence="11 13" id="KW-1133">Transmembrane helix</keyword>
<evidence type="ECO:0000256" key="3">
    <source>
        <dbReference type="ARBA" id="ARBA00022475"/>
    </source>
</evidence>
<dbReference type="InterPro" id="IPR045308">
    <property type="entry name" value="UbiB_bact"/>
</dbReference>
<protein>
    <submittedName>
        <fullName evidence="15">Ubiquinone biosynthesis regulatory protein kinase UbiB</fullName>
    </submittedName>
</protein>
<dbReference type="Pfam" id="PF03109">
    <property type="entry name" value="ABC1"/>
    <property type="match status" value="1"/>
</dbReference>
<comment type="similarity">
    <text evidence="2">Belongs to the protein kinase superfamily. ADCK protein kinase family.</text>
</comment>
<dbReference type="GO" id="GO:0016301">
    <property type="term" value="F:kinase activity"/>
    <property type="evidence" value="ECO:0007669"/>
    <property type="project" value="UniProtKB-KW"/>
</dbReference>
<evidence type="ECO:0000256" key="6">
    <source>
        <dbReference type="ARBA" id="ARBA00022688"/>
    </source>
</evidence>
<evidence type="ECO:0000256" key="4">
    <source>
        <dbReference type="ARBA" id="ARBA00022519"/>
    </source>
</evidence>
<accession>A0A3B0RTM8</accession>
<keyword evidence="9" id="KW-0418">Kinase</keyword>
<dbReference type="InterPro" id="IPR050154">
    <property type="entry name" value="UbiB_kinase"/>
</dbReference>
<dbReference type="PANTHER" id="PTHR10566:SF113">
    <property type="entry name" value="PROTEIN ACTIVITY OF BC1 COMPLEX KINASE 7, CHLOROPLASTIC"/>
    <property type="match status" value="1"/>
</dbReference>
<reference evidence="15" key="1">
    <citation type="submission" date="2018-06" db="EMBL/GenBank/DDBJ databases">
        <authorList>
            <person name="Zhirakovskaya E."/>
        </authorList>
    </citation>
    <scope>NUCLEOTIDE SEQUENCE</scope>
</reference>
<dbReference type="SUPFAM" id="SSF56112">
    <property type="entry name" value="Protein kinase-like (PK-like)"/>
    <property type="match status" value="1"/>
</dbReference>
<evidence type="ECO:0000256" key="1">
    <source>
        <dbReference type="ARBA" id="ARBA00005020"/>
    </source>
</evidence>
<feature type="transmembrane region" description="Helical" evidence="13">
    <location>
        <begin position="490"/>
        <end position="509"/>
    </location>
</feature>
<name>A0A3B0RTM8_9ZZZZ</name>
<dbReference type="InterPro" id="IPR010232">
    <property type="entry name" value="UbiB"/>
</dbReference>
<keyword evidence="5" id="KW-0808">Transferase</keyword>
<dbReference type="GO" id="GO:0005524">
    <property type="term" value="F:ATP binding"/>
    <property type="evidence" value="ECO:0007669"/>
    <property type="project" value="UniProtKB-KW"/>
</dbReference>
<evidence type="ECO:0000256" key="2">
    <source>
        <dbReference type="ARBA" id="ARBA00009670"/>
    </source>
</evidence>
<dbReference type="GO" id="GO:0006744">
    <property type="term" value="P:ubiquinone biosynthetic process"/>
    <property type="evidence" value="ECO:0007669"/>
    <property type="project" value="UniProtKB-UniPathway"/>
</dbReference>
<dbReference type="AlphaFoldDB" id="A0A3B0RTM8"/>
<keyword evidence="8" id="KW-0547">Nucleotide-binding</keyword>
<evidence type="ECO:0000256" key="9">
    <source>
        <dbReference type="ARBA" id="ARBA00022777"/>
    </source>
</evidence>
<keyword evidence="6" id="KW-0831">Ubiquinone biosynthesis</keyword>
<keyword evidence="15" id="KW-0830">Ubiquinone</keyword>
<dbReference type="CDD" id="cd13972">
    <property type="entry name" value="UbiB"/>
    <property type="match status" value="1"/>
</dbReference>
<comment type="pathway">
    <text evidence="1">Cofactor biosynthesis; ubiquinone biosynthesis [regulation].</text>
</comment>
<evidence type="ECO:0000259" key="14">
    <source>
        <dbReference type="Pfam" id="PF03109"/>
    </source>
</evidence>
<sequence>MLKSLRHMGHLIRIAFVLSRHDALMDLLSLFGEQPKAMARLRKIRKLKMPSPDEKPSSNLVEAFQSLGPSFIKIGQAMATRPDIVGPDIALDLMRLQDKVPPFPGDEATRIIEQELGGTLDDLFTDFDSTPVAAASIAQVHFATTKDGRAVAIKVLRPGIEKAFARDLESFLWLGRIMERFSAKARRLKPTAVVETISETIALEMDLRYEAAAASELKDNCSDNRGYAVPDVDWDLTSRRILCTSLVEGIPFSRKDDMIAAGYDLKALAEGLVHSFLSQALKDGFFHADLHQGNLFACADNKITAIDFGIMGRIDKKTRRCLAQILYGFITQDYGLIARAHFDIGYVPQDQSLEKFTQAIRAIGAPIAGKPVAEISVGKLLAQLFETTETFNMQTQPQLILLQKTMVTVEGVALDLYPEVNMWETSRPTIEKWMLDNLGPQAKVRDFAENALESLNRIPRILDDLEILASAARKGLDGQGKAGRRSSLKLFLYGLMGGIVGSLAIYSLYNIL</sequence>
<feature type="domain" description="ABC1 atypical kinase-like" evidence="14">
    <location>
        <begin position="95"/>
        <end position="339"/>
    </location>
</feature>
<keyword evidence="12 13" id="KW-0472">Membrane</keyword>
<evidence type="ECO:0000256" key="11">
    <source>
        <dbReference type="ARBA" id="ARBA00022989"/>
    </source>
</evidence>
<keyword evidence="3" id="KW-1003">Cell membrane</keyword>
<evidence type="ECO:0000313" key="15">
    <source>
        <dbReference type="EMBL" id="VAV94541.1"/>
    </source>
</evidence>